<reference evidence="2" key="1">
    <citation type="journal article" date="2014" name="Front. Microbiol.">
        <title>High frequency of phylogenetically diverse reductive dehalogenase-homologous genes in deep subseafloor sedimentary metagenomes.</title>
        <authorList>
            <person name="Kawai M."/>
            <person name="Futagami T."/>
            <person name="Toyoda A."/>
            <person name="Takaki Y."/>
            <person name="Nishi S."/>
            <person name="Hori S."/>
            <person name="Arai W."/>
            <person name="Tsubouchi T."/>
            <person name="Morono Y."/>
            <person name="Uchiyama I."/>
            <person name="Ito T."/>
            <person name="Fujiyama A."/>
            <person name="Inagaki F."/>
            <person name="Takami H."/>
        </authorList>
    </citation>
    <scope>NUCLEOTIDE SEQUENCE</scope>
    <source>
        <strain evidence="2">Expedition CK06-06</strain>
    </source>
</reference>
<dbReference type="EMBL" id="BARW01011304">
    <property type="protein sequence ID" value="GAI85929.1"/>
    <property type="molecule type" value="Genomic_DNA"/>
</dbReference>
<protein>
    <recommendedName>
        <fullName evidence="1">Helicase C-terminal domain-containing protein</fullName>
    </recommendedName>
</protein>
<dbReference type="GO" id="GO:0005634">
    <property type="term" value="C:nucleus"/>
    <property type="evidence" value="ECO:0007669"/>
    <property type="project" value="TreeGrafter"/>
</dbReference>
<dbReference type="InterPro" id="IPR001650">
    <property type="entry name" value="Helicase_C-like"/>
</dbReference>
<dbReference type="Pfam" id="PF00271">
    <property type="entry name" value="Helicase_C"/>
    <property type="match status" value="1"/>
</dbReference>
<feature type="domain" description="Helicase C-terminal" evidence="1">
    <location>
        <begin position="3"/>
        <end position="159"/>
    </location>
</feature>
<dbReference type="GO" id="GO:0043138">
    <property type="term" value="F:3'-5' DNA helicase activity"/>
    <property type="evidence" value="ECO:0007669"/>
    <property type="project" value="TreeGrafter"/>
</dbReference>
<organism evidence="2">
    <name type="scientific">marine sediment metagenome</name>
    <dbReference type="NCBI Taxonomy" id="412755"/>
    <lineage>
        <taxon>unclassified sequences</taxon>
        <taxon>metagenomes</taxon>
        <taxon>ecological metagenomes</taxon>
    </lineage>
</organism>
<name>X1U0U4_9ZZZZ</name>
<dbReference type="GO" id="GO:0036297">
    <property type="term" value="P:interstrand cross-link repair"/>
    <property type="evidence" value="ECO:0007669"/>
    <property type="project" value="TreeGrafter"/>
</dbReference>
<gene>
    <name evidence="2" type="ORF">S12H4_21850</name>
</gene>
<dbReference type="Gene3D" id="3.40.50.300">
    <property type="entry name" value="P-loop containing nucleotide triphosphate hydrolases"/>
    <property type="match status" value="1"/>
</dbReference>
<dbReference type="InterPro" id="IPR027417">
    <property type="entry name" value="P-loop_NTPase"/>
</dbReference>
<dbReference type="PROSITE" id="PS51194">
    <property type="entry name" value="HELICASE_CTER"/>
    <property type="match status" value="1"/>
</dbReference>
<comment type="caution">
    <text evidence="2">The sequence shown here is derived from an EMBL/GenBank/DDBJ whole genome shotgun (WGS) entry which is preliminary data.</text>
</comment>
<dbReference type="PANTHER" id="PTHR47957:SF3">
    <property type="entry name" value="ATP-DEPENDENT HELICASE HRQ1"/>
    <property type="match status" value="1"/>
</dbReference>
<evidence type="ECO:0000313" key="2">
    <source>
        <dbReference type="EMBL" id="GAI85929.1"/>
    </source>
</evidence>
<sequence>MVLLPQTPEIHKKREAGSVKDIRVKKLEANHYRLLYEDNLPSVLRVEEHTAQIDKEKAREFQREFKAGKIHVLSSSTTFELGVDLGDLDIIFLRNVPPEAFNYAQRVGRAGRRSGFPGFAITFCRRNPHDLYHYAKPDERILKGTVRPPVISLRNEKIITRHIAATALSYFFR</sequence>
<dbReference type="GO" id="GO:0006289">
    <property type="term" value="P:nucleotide-excision repair"/>
    <property type="evidence" value="ECO:0007669"/>
    <property type="project" value="TreeGrafter"/>
</dbReference>
<dbReference type="PANTHER" id="PTHR47957">
    <property type="entry name" value="ATP-DEPENDENT HELICASE HRQ1"/>
    <property type="match status" value="1"/>
</dbReference>
<dbReference type="SMART" id="SM00490">
    <property type="entry name" value="HELICc"/>
    <property type="match status" value="1"/>
</dbReference>
<feature type="non-terminal residue" evidence="2">
    <location>
        <position position="173"/>
    </location>
</feature>
<dbReference type="SUPFAM" id="SSF52540">
    <property type="entry name" value="P-loop containing nucleoside triphosphate hydrolases"/>
    <property type="match status" value="1"/>
</dbReference>
<dbReference type="AlphaFoldDB" id="X1U0U4"/>
<evidence type="ECO:0000259" key="1">
    <source>
        <dbReference type="PROSITE" id="PS51194"/>
    </source>
</evidence>
<proteinExistence type="predicted"/>
<accession>X1U0U4</accession>